<evidence type="ECO:0000259" key="4">
    <source>
        <dbReference type="PROSITE" id="PS50949"/>
    </source>
</evidence>
<proteinExistence type="predicted"/>
<dbReference type="PRINTS" id="PR00035">
    <property type="entry name" value="HTHGNTR"/>
</dbReference>
<evidence type="ECO:0000256" key="3">
    <source>
        <dbReference type="ARBA" id="ARBA00023163"/>
    </source>
</evidence>
<dbReference type="PANTHER" id="PTHR43537:SF44">
    <property type="entry name" value="GNTR FAMILY REGULATORY PROTEIN"/>
    <property type="match status" value="1"/>
</dbReference>
<evidence type="ECO:0000313" key="6">
    <source>
        <dbReference type="Proteomes" id="UP001387293"/>
    </source>
</evidence>
<dbReference type="CDD" id="cd07377">
    <property type="entry name" value="WHTH_GntR"/>
    <property type="match status" value="1"/>
</dbReference>
<gene>
    <name evidence="5" type="ORF">O7A60_12995</name>
</gene>
<dbReference type="PROSITE" id="PS50949">
    <property type="entry name" value="HTH_GNTR"/>
    <property type="match status" value="1"/>
</dbReference>
<feature type="domain" description="HTH gntR-type" evidence="4">
    <location>
        <begin position="27"/>
        <end position="95"/>
    </location>
</feature>
<reference evidence="5 6" key="1">
    <citation type="submission" date="2022-12" db="EMBL/GenBank/DDBJ databases">
        <authorList>
            <person name="Muema E."/>
        </authorList>
    </citation>
    <scope>NUCLEOTIDE SEQUENCE [LARGE SCALE GENOMIC DNA]</scope>
    <source>
        <strain evidence="6">1326</strain>
    </source>
</reference>
<dbReference type="PANTHER" id="PTHR43537">
    <property type="entry name" value="TRANSCRIPTIONAL REGULATOR, GNTR FAMILY"/>
    <property type="match status" value="1"/>
</dbReference>
<dbReference type="EMBL" id="JAPYKS010000008">
    <property type="protein sequence ID" value="MEI9409682.1"/>
    <property type="molecule type" value="Genomic_DNA"/>
</dbReference>
<evidence type="ECO:0000256" key="1">
    <source>
        <dbReference type="ARBA" id="ARBA00023015"/>
    </source>
</evidence>
<dbReference type="Pfam" id="PF00392">
    <property type="entry name" value="GntR"/>
    <property type="match status" value="1"/>
</dbReference>
<dbReference type="RefSeq" id="WP_337106643.1">
    <property type="nucleotide sequence ID" value="NZ_JAPYKS010000008.1"/>
</dbReference>
<dbReference type="SUPFAM" id="SSF48008">
    <property type="entry name" value="GntR ligand-binding domain-like"/>
    <property type="match status" value="1"/>
</dbReference>
<keyword evidence="1" id="KW-0805">Transcription regulation</keyword>
<dbReference type="InterPro" id="IPR036390">
    <property type="entry name" value="WH_DNA-bd_sf"/>
</dbReference>
<dbReference type="Gene3D" id="1.10.10.10">
    <property type="entry name" value="Winged helix-like DNA-binding domain superfamily/Winged helix DNA-binding domain"/>
    <property type="match status" value="1"/>
</dbReference>
<keyword evidence="6" id="KW-1185">Reference proteome</keyword>
<evidence type="ECO:0000256" key="2">
    <source>
        <dbReference type="ARBA" id="ARBA00023125"/>
    </source>
</evidence>
<name>A0ABU8KW92_9HYPH</name>
<protein>
    <submittedName>
        <fullName evidence="5">FadR/GntR family transcriptional regulator</fullName>
    </submittedName>
</protein>
<dbReference type="Gene3D" id="1.20.120.530">
    <property type="entry name" value="GntR ligand-binding domain-like"/>
    <property type="match status" value="1"/>
</dbReference>
<evidence type="ECO:0000313" key="5">
    <source>
        <dbReference type="EMBL" id="MEI9409682.1"/>
    </source>
</evidence>
<dbReference type="InterPro" id="IPR000524">
    <property type="entry name" value="Tscrpt_reg_HTH_GntR"/>
</dbReference>
<dbReference type="InterPro" id="IPR008920">
    <property type="entry name" value="TF_FadR/GntR_C"/>
</dbReference>
<sequence length="266" mass="28915">MNSMKNRKSFSTARTSRVAVAVSSGSTALHATVVEQIGLRIVQGDFLPGEALPNADDSSEMLGVSRTVLREAIKVLAGKGLVESRPKTGTRVRPRADWNFLDPDVLSWRYAGGVSADDVRALFELRRAIEPMSAALAAQRATPVQVAEIHAALTEMEAVSDDGDRFAKPDLLFHQTILRMTGNELIGSLAALVETALVMSFRLSNDNPEGQRHSLPLHREVAEKIAVGDAAGAQKALLVLIDNAEDDVRRSVENRNKRRNDRGLQS</sequence>
<dbReference type="Pfam" id="PF07729">
    <property type="entry name" value="FCD"/>
    <property type="match status" value="1"/>
</dbReference>
<dbReference type="InterPro" id="IPR036388">
    <property type="entry name" value="WH-like_DNA-bd_sf"/>
</dbReference>
<comment type="caution">
    <text evidence="5">The sequence shown here is derived from an EMBL/GenBank/DDBJ whole genome shotgun (WGS) entry which is preliminary data.</text>
</comment>
<dbReference type="Proteomes" id="UP001387293">
    <property type="component" value="Unassembled WGS sequence"/>
</dbReference>
<dbReference type="SUPFAM" id="SSF46785">
    <property type="entry name" value="Winged helix' DNA-binding domain"/>
    <property type="match status" value="1"/>
</dbReference>
<dbReference type="SMART" id="SM00895">
    <property type="entry name" value="FCD"/>
    <property type="match status" value="1"/>
</dbReference>
<keyword evidence="3" id="KW-0804">Transcription</keyword>
<dbReference type="SMART" id="SM00345">
    <property type="entry name" value="HTH_GNTR"/>
    <property type="match status" value="1"/>
</dbReference>
<keyword evidence="2" id="KW-0238">DNA-binding</keyword>
<accession>A0ABU8KW92</accession>
<organism evidence="5 6">
    <name type="scientific">Mesorhizobium salmacidum</name>
    <dbReference type="NCBI Taxonomy" id="3015171"/>
    <lineage>
        <taxon>Bacteria</taxon>
        <taxon>Pseudomonadati</taxon>
        <taxon>Pseudomonadota</taxon>
        <taxon>Alphaproteobacteria</taxon>
        <taxon>Hyphomicrobiales</taxon>
        <taxon>Phyllobacteriaceae</taxon>
        <taxon>Mesorhizobium</taxon>
    </lineage>
</organism>
<dbReference type="InterPro" id="IPR011711">
    <property type="entry name" value="GntR_C"/>
</dbReference>